<protein>
    <submittedName>
        <fullName evidence="7">Sporulation integral membrane protein YtvI</fullName>
    </submittedName>
</protein>
<feature type="transmembrane region" description="Helical" evidence="6">
    <location>
        <begin position="63"/>
        <end position="81"/>
    </location>
</feature>
<evidence type="ECO:0000256" key="6">
    <source>
        <dbReference type="SAM" id="Phobius"/>
    </source>
</evidence>
<dbReference type="NCBIfam" id="TIGR02872">
    <property type="entry name" value="spore_ytvI"/>
    <property type="match status" value="1"/>
</dbReference>
<name>A0ABU4G4K9_9BACL</name>
<organism evidence="7 8">
    <name type="scientific">Sporosarcina saromensis</name>
    <dbReference type="NCBI Taxonomy" id="359365"/>
    <lineage>
        <taxon>Bacteria</taxon>
        <taxon>Bacillati</taxon>
        <taxon>Bacillota</taxon>
        <taxon>Bacilli</taxon>
        <taxon>Bacillales</taxon>
        <taxon>Caryophanaceae</taxon>
        <taxon>Sporosarcina</taxon>
    </lineage>
</organism>
<comment type="similarity">
    <text evidence="2">Belongs to the autoinducer-2 exporter (AI-2E) (TC 2.A.86) family.</text>
</comment>
<evidence type="ECO:0000256" key="4">
    <source>
        <dbReference type="ARBA" id="ARBA00022989"/>
    </source>
</evidence>
<evidence type="ECO:0000256" key="2">
    <source>
        <dbReference type="ARBA" id="ARBA00009773"/>
    </source>
</evidence>
<feature type="transmembrane region" description="Helical" evidence="6">
    <location>
        <begin position="12"/>
        <end position="43"/>
    </location>
</feature>
<feature type="transmembrane region" description="Helical" evidence="6">
    <location>
        <begin position="209"/>
        <end position="234"/>
    </location>
</feature>
<evidence type="ECO:0000313" key="7">
    <source>
        <dbReference type="EMBL" id="MDW0111897.1"/>
    </source>
</evidence>
<gene>
    <name evidence="7" type="primary">ytvI</name>
    <name evidence="7" type="ORF">QT711_01775</name>
</gene>
<dbReference type="Pfam" id="PF01594">
    <property type="entry name" value="AI-2E_transport"/>
    <property type="match status" value="1"/>
</dbReference>
<proteinExistence type="inferred from homology"/>
<dbReference type="InterPro" id="IPR002549">
    <property type="entry name" value="AI-2E-like"/>
</dbReference>
<sequence length="352" mass="39645">MSRWLTKRNFMVVLFLLILVLIAIFILPVSIPIILALLTALLFEPLVKLTELKFKCKRKVSVISVYIFIVAMLAIIIYYTVTSLIGRIIQFTKDAPEYLNKLSGVWIDFQNKIFLYTSGLPEDVVKSMQNGFNDILNSFRDSLLSFFNSEKIVSLASEIPNFLVSLIVFMIALFLFMLELPELKAMVFRHLTMDTAKKVRYMTVKLNSVIFGFMKAQLLVSFIILAVAFVGLLFIAPKYALIMSIVIWIIDVIPILGSIIVLAPWALYQFVSGDIAMGTKLTILAIVLLVIRRTIEPKVMGNQIGLSPLPTLIGMFIGLKLFGVLGFFIGPMIVILFNTAREAGIIKLNFKI</sequence>
<feature type="transmembrane region" description="Helical" evidence="6">
    <location>
        <begin position="159"/>
        <end position="178"/>
    </location>
</feature>
<dbReference type="Proteomes" id="UP001282284">
    <property type="component" value="Unassembled WGS sequence"/>
</dbReference>
<keyword evidence="3 6" id="KW-0812">Transmembrane</keyword>
<reference evidence="7 8" key="1">
    <citation type="submission" date="2023-06" db="EMBL/GenBank/DDBJ databases">
        <title>Sporosarcina sp. nov., isolated from Korean traditional fermented seafood 'Jeotgal'.</title>
        <authorList>
            <person name="Yang A.I."/>
            <person name="Shin N.-R."/>
        </authorList>
    </citation>
    <scope>NUCLEOTIDE SEQUENCE [LARGE SCALE GENOMIC DNA]</scope>
    <source>
        <strain evidence="7 8">KCTC13119</strain>
    </source>
</reference>
<keyword evidence="8" id="KW-1185">Reference proteome</keyword>
<comment type="caution">
    <text evidence="7">The sequence shown here is derived from an EMBL/GenBank/DDBJ whole genome shotgun (WGS) entry which is preliminary data.</text>
</comment>
<evidence type="ECO:0000313" key="8">
    <source>
        <dbReference type="Proteomes" id="UP001282284"/>
    </source>
</evidence>
<comment type="subcellular location">
    <subcellularLocation>
        <location evidence="1">Membrane</location>
        <topology evidence="1">Multi-pass membrane protein</topology>
    </subcellularLocation>
</comment>
<feature type="transmembrane region" description="Helical" evidence="6">
    <location>
        <begin position="241"/>
        <end position="265"/>
    </location>
</feature>
<evidence type="ECO:0000256" key="1">
    <source>
        <dbReference type="ARBA" id="ARBA00004141"/>
    </source>
</evidence>
<dbReference type="PANTHER" id="PTHR21716">
    <property type="entry name" value="TRANSMEMBRANE PROTEIN"/>
    <property type="match status" value="1"/>
</dbReference>
<accession>A0ABU4G4K9</accession>
<evidence type="ECO:0000256" key="5">
    <source>
        <dbReference type="ARBA" id="ARBA00023136"/>
    </source>
</evidence>
<dbReference type="PANTHER" id="PTHR21716:SF68">
    <property type="entry name" value="TRANSPORT PROTEIN YTVI-RELATED"/>
    <property type="match status" value="1"/>
</dbReference>
<dbReference type="EMBL" id="JAUBDI010000001">
    <property type="protein sequence ID" value="MDW0111897.1"/>
    <property type="molecule type" value="Genomic_DNA"/>
</dbReference>
<keyword evidence="5 6" id="KW-0472">Membrane</keyword>
<keyword evidence="4 6" id="KW-1133">Transmembrane helix</keyword>
<feature type="transmembrane region" description="Helical" evidence="6">
    <location>
        <begin position="312"/>
        <end position="337"/>
    </location>
</feature>
<evidence type="ECO:0000256" key="3">
    <source>
        <dbReference type="ARBA" id="ARBA00022692"/>
    </source>
</evidence>
<dbReference type="InterPro" id="IPR014227">
    <property type="entry name" value="YtvI-like"/>
</dbReference>